<organism evidence="1 2">
    <name type="scientific">Schizopora paradoxa</name>
    <dbReference type="NCBI Taxonomy" id="27342"/>
    <lineage>
        <taxon>Eukaryota</taxon>
        <taxon>Fungi</taxon>
        <taxon>Dikarya</taxon>
        <taxon>Basidiomycota</taxon>
        <taxon>Agaricomycotina</taxon>
        <taxon>Agaricomycetes</taxon>
        <taxon>Hymenochaetales</taxon>
        <taxon>Schizoporaceae</taxon>
        <taxon>Schizopora</taxon>
    </lineage>
</organism>
<dbReference type="EMBL" id="KQ086006">
    <property type="protein sequence ID" value="KLO11185.1"/>
    <property type="molecule type" value="Genomic_DNA"/>
</dbReference>
<dbReference type="AlphaFoldDB" id="A0A0H2RH25"/>
<protein>
    <recommendedName>
        <fullName evidence="3">F-box domain-containing protein</fullName>
    </recommendedName>
</protein>
<reference evidence="1 2" key="1">
    <citation type="submission" date="2015-04" db="EMBL/GenBank/DDBJ databases">
        <title>Complete genome sequence of Schizopora paradoxa KUC8140, a cosmopolitan wood degrader in East Asia.</title>
        <authorList>
            <consortium name="DOE Joint Genome Institute"/>
            <person name="Min B."/>
            <person name="Park H."/>
            <person name="Jang Y."/>
            <person name="Kim J.-J."/>
            <person name="Kim K.H."/>
            <person name="Pangilinan J."/>
            <person name="Lipzen A."/>
            <person name="Riley R."/>
            <person name="Grigoriev I.V."/>
            <person name="Spatafora J.W."/>
            <person name="Choi I.-G."/>
        </authorList>
    </citation>
    <scope>NUCLEOTIDE SEQUENCE [LARGE SCALE GENOMIC DNA]</scope>
    <source>
        <strain evidence="1 2">KUC8140</strain>
    </source>
</reference>
<gene>
    <name evidence="1" type="ORF">SCHPADRAFT_482061</name>
</gene>
<name>A0A0H2RH25_9AGAM</name>
<evidence type="ECO:0000313" key="2">
    <source>
        <dbReference type="Proteomes" id="UP000053477"/>
    </source>
</evidence>
<evidence type="ECO:0008006" key="3">
    <source>
        <dbReference type="Google" id="ProtNLM"/>
    </source>
</evidence>
<evidence type="ECO:0000313" key="1">
    <source>
        <dbReference type="EMBL" id="KLO11185.1"/>
    </source>
</evidence>
<accession>A0A0H2RH25</accession>
<sequence length="179" mass="20195">MTSKGAADACFNISDIILLISAFIDTSEKTSLSFLSRTNRCAYLSLEQERGQVISCSERNTPSLFLFLERLIQRYDHPPCRSLEVIRFEQRCYDDPENHEADFALASILNRIRENSAFDSFAYRTNQPQGFFPVSPAIWNALHALSGNLRSLSIVSHPCDSHPRCCGVRRAFPFGTKGP</sequence>
<proteinExistence type="predicted"/>
<dbReference type="InParanoid" id="A0A0H2RH25"/>
<keyword evidence="2" id="KW-1185">Reference proteome</keyword>
<dbReference type="Proteomes" id="UP000053477">
    <property type="component" value="Unassembled WGS sequence"/>
</dbReference>